<proteinExistence type="predicted"/>
<dbReference type="PANTHER" id="PTHR32322">
    <property type="entry name" value="INNER MEMBRANE TRANSPORTER"/>
    <property type="match status" value="1"/>
</dbReference>
<feature type="transmembrane region" description="Helical" evidence="6">
    <location>
        <begin position="126"/>
        <end position="143"/>
    </location>
</feature>
<sequence>MNKDRPDHAAFFLMAFTVLLWGFSWIVMKHLSHLIGPFDLVALRYAIGFLVLFVILLASRQSLRFPPFWLTLGIALFQTTAFQCLAQFALIAGGTGQVVMLSYTMAFWVLLFAWILLGDKPTRRHVLGFVLAAVGLVAVIAPWEGMSGGVLSSLLALLGGASWGLGVVLAKMLFQRHPNVNVLNLTAWQMLLGTLFTLPLSLGVPQMAIHWGSQTVVGLLYMGVMASAVGWVMWMMVVQRVSATVAGMSSLGVPVLAIIFAWWLLNERPTAVELAGVAFMLAGLVVVTLAPVTRKKLS</sequence>
<accession>A0A4R3M6E0</accession>
<evidence type="ECO:0000313" key="8">
    <source>
        <dbReference type="EMBL" id="TCT08536.1"/>
    </source>
</evidence>
<evidence type="ECO:0000313" key="9">
    <source>
        <dbReference type="Proteomes" id="UP000295525"/>
    </source>
</evidence>
<name>A0A4R3M6E0_9BURK</name>
<keyword evidence="3 6" id="KW-0812">Transmembrane</keyword>
<dbReference type="InterPro" id="IPR050638">
    <property type="entry name" value="AA-Vitamin_Transporters"/>
</dbReference>
<feature type="transmembrane region" description="Helical" evidence="6">
    <location>
        <begin position="245"/>
        <end position="265"/>
    </location>
</feature>
<keyword evidence="9" id="KW-1185">Reference proteome</keyword>
<feature type="transmembrane region" description="Helical" evidence="6">
    <location>
        <begin position="271"/>
        <end position="292"/>
    </location>
</feature>
<organism evidence="8 9">
    <name type="scientific">Paralcaligenes ureilyticus</name>
    <dbReference type="NCBI Taxonomy" id="627131"/>
    <lineage>
        <taxon>Bacteria</taxon>
        <taxon>Pseudomonadati</taxon>
        <taxon>Pseudomonadota</taxon>
        <taxon>Betaproteobacteria</taxon>
        <taxon>Burkholderiales</taxon>
        <taxon>Alcaligenaceae</taxon>
        <taxon>Paralcaligenes</taxon>
    </lineage>
</organism>
<dbReference type="Proteomes" id="UP000295525">
    <property type="component" value="Unassembled WGS sequence"/>
</dbReference>
<dbReference type="Pfam" id="PF00892">
    <property type="entry name" value="EamA"/>
    <property type="match status" value="2"/>
</dbReference>
<protein>
    <submittedName>
        <fullName evidence="8">Threonine/homoserine efflux transporter RhtA</fullName>
    </submittedName>
</protein>
<keyword evidence="5 6" id="KW-0472">Membrane</keyword>
<feature type="transmembrane region" description="Helical" evidence="6">
    <location>
        <begin position="40"/>
        <end position="58"/>
    </location>
</feature>
<dbReference type="AlphaFoldDB" id="A0A4R3M6E0"/>
<reference evidence="8 9" key="1">
    <citation type="submission" date="2019-03" db="EMBL/GenBank/DDBJ databases">
        <title>Genomic Encyclopedia of Type Strains, Phase IV (KMG-IV): sequencing the most valuable type-strain genomes for metagenomic binning, comparative biology and taxonomic classification.</title>
        <authorList>
            <person name="Goeker M."/>
        </authorList>
    </citation>
    <scope>NUCLEOTIDE SEQUENCE [LARGE SCALE GENOMIC DNA]</scope>
    <source>
        <strain evidence="8 9">DSM 24591</strain>
    </source>
</reference>
<evidence type="ECO:0000256" key="2">
    <source>
        <dbReference type="ARBA" id="ARBA00022475"/>
    </source>
</evidence>
<feature type="transmembrane region" description="Helical" evidence="6">
    <location>
        <begin position="70"/>
        <end position="92"/>
    </location>
</feature>
<evidence type="ECO:0000256" key="3">
    <source>
        <dbReference type="ARBA" id="ARBA00022692"/>
    </source>
</evidence>
<feature type="transmembrane region" description="Helical" evidence="6">
    <location>
        <begin position="98"/>
        <end position="117"/>
    </location>
</feature>
<evidence type="ECO:0000256" key="6">
    <source>
        <dbReference type="SAM" id="Phobius"/>
    </source>
</evidence>
<dbReference type="SUPFAM" id="SSF103481">
    <property type="entry name" value="Multidrug resistance efflux transporter EmrE"/>
    <property type="match status" value="2"/>
</dbReference>
<dbReference type="InterPro" id="IPR037185">
    <property type="entry name" value="EmrE-like"/>
</dbReference>
<evidence type="ECO:0000256" key="5">
    <source>
        <dbReference type="ARBA" id="ARBA00023136"/>
    </source>
</evidence>
<gene>
    <name evidence="8" type="ORF">EDC26_10587</name>
</gene>
<keyword evidence="4 6" id="KW-1133">Transmembrane helix</keyword>
<evidence type="ECO:0000256" key="1">
    <source>
        <dbReference type="ARBA" id="ARBA00004651"/>
    </source>
</evidence>
<dbReference type="InterPro" id="IPR000620">
    <property type="entry name" value="EamA_dom"/>
</dbReference>
<feature type="domain" description="EamA" evidence="7">
    <location>
        <begin position="153"/>
        <end position="288"/>
    </location>
</feature>
<evidence type="ECO:0000256" key="4">
    <source>
        <dbReference type="ARBA" id="ARBA00022989"/>
    </source>
</evidence>
<comment type="caution">
    <text evidence="8">The sequence shown here is derived from an EMBL/GenBank/DDBJ whole genome shotgun (WGS) entry which is preliminary data.</text>
</comment>
<feature type="transmembrane region" description="Helical" evidence="6">
    <location>
        <begin position="216"/>
        <end position="238"/>
    </location>
</feature>
<dbReference type="GO" id="GO:0005886">
    <property type="term" value="C:plasma membrane"/>
    <property type="evidence" value="ECO:0007669"/>
    <property type="project" value="UniProtKB-SubCell"/>
</dbReference>
<feature type="domain" description="EamA" evidence="7">
    <location>
        <begin position="11"/>
        <end position="139"/>
    </location>
</feature>
<dbReference type="PANTHER" id="PTHR32322:SF18">
    <property type="entry name" value="S-ADENOSYLMETHIONINE_S-ADENOSYLHOMOCYSTEINE TRANSPORTER"/>
    <property type="match status" value="1"/>
</dbReference>
<evidence type="ECO:0000259" key="7">
    <source>
        <dbReference type="Pfam" id="PF00892"/>
    </source>
</evidence>
<feature type="transmembrane region" description="Helical" evidence="6">
    <location>
        <begin position="182"/>
        <end position="204"/>
    </location>
</feature>
<comment type="subcellular location">
    <subcellularLocation>
        <location evidence="1">Cell membrane</location>
        <topology evidence="1">Multi-pass membrane protein</topology>
    </subcellularLocation>
</comment>
<feature type="transmembrane region" description="Helical" evidence="6">
    <location>
        <begin position="149"/>
        <end position="170"/>
    </location>
</feature>
<feature type="transmembrane region" description="Helical" evidence="6">
    <location>
        <begin position="9"/>
        <end position="28"/>
    </location>
</feature>
<keyword evidence="2" id="KW-1003">Cell membrane</keyword>
<dbReference type="EMBL" id="SMAJ01000005">
    <property type="protein sequence ID" value="TCT08536.1"/>
    <property type="molecule type" value="Genomic_DNA"/>
</dbReference>